<keyword evidence="5 13" id="KW-0436">Ligase</keyword>
<dbReference type="PANTHER" id="PTHR10890">
    <property type="entry name" value="CYSTEINYL-TRNA SYNTHETASE"/>
    <property type="match status" value="1"/>
</dbReference>
<keyword evidence="6 13" id="KW-0479">Metal-binding</keyword>
<dbReference type="EMBL" id="SJTG01000001">
    <property type="protein sequence ID" value="TCI12504.1"/>
    <property type="molecule type" value="Genomic_DNA"/>
</dbReference>
<dbReference type="Gene3D" id="1.20.120.1910">
    <property type="entry name" value="Cysteine-tRNA ligase, C-terminal anti-codon recognition domain"/>
    <property type="match status" value="1"/>
</dbReference>
<evidence type="ECO:0000256" key="11">
    <source>
        <dbReference type="ARBA" id="ARBA00023146"/>
    </source>
</evidence>
<feature type="binding site" evidence="13">
    <location>
        <position position="209"/>
    </location>
    <ligand>
        <name>Zn(2+)</name>
        <dbReference type="ChEBI" id="CHEBI:29105"/>
    </ligand>
</feature>
<feature type="binding site" evidence="13">
    <location>
        <position position="238"/>
    </location>
    <ligand>
        <name>Zn(2+)</name>
        <dbReference type="ChEBI" id="CHEBI:29105"/>
    </ligand>
</feature>
<dbReference type="InterPro" id="IPR015803">
    <property type="entry name" value="Cys-tRNA-ligase"/>
</dbReference>
<dbReference type="PRINTS" id="PR00983">
    <property type="entry name" value="TRNASYNTHCYS"/>
</dbReference>
<dbReference type="InterPro" id="IPR009080">
    <property type="entry name" value="tRNAsynth_Ia_anticodon-bd"/>
</dbReference>
<dbReference type="GO" id="GO:0005524">
    <property type="term" value="F:ATP binding"/>
    <property type="evidence" value="ECO:0007669"/>
    <property type="project" value="UniProtKB-UniRule"/>
</dbReference>
<dbReference type="InterPro" id="IPR024909">
    <property type="entry name" value="Cys-tRNA/MSH_ligase"/>
</dbReference>
<dbReference type="NCBIfam" id="TIGR00435">
    <property type="entry name" value="cysS"/>
    <property type="match status" value="1"/>
</dbReference>
<evidence type="ECO:0000256" key="3">
    <source>
        <dbReference type="ARBA" id="ARBA00011245"/>
    </source>
</evidence>
<evidence type="ECO:0000256" key="9">
    <source>
        <dbReference type="ARBA" id="ARBA00022840"/>
    </source>
</evidence>
<dbReference type="GO" id="GO:0004817">
    <property type="term" value="F:cysteine-tRNA ligase activity"/>
    <property type="evidence" value="ECO:0007669"/>
    <property type="project" value="UniProtKB-UniRule"/>
</dbReference>
<evidence type="ECO:0000256" key="1">
    <source>
        <dbReference type="ARBA" id="ARBA00004496"/>
    </source>
</evidence>
<evidence type="ECO:0000313" key="16">
    <source>
        <dbReference type="Proteomes" id="UP000291822"/>
    </source>
</evidence>
<feature type="short sequence motif" description="'KMSKS' region" evidence="13">
    <location>
        <begin position="267"/>
        <end position="271"/>
    </location>
</feature>
<dbReference type="GO" id="GO:0005829">
    <property type="term" value="C:cytosol"/>
    <property type="evidence" value="ECO:0007669"/>
    <property type="project" value="TreeGrafter"/>
</dbReference>
<comment type="cofactor">
    <cofactor evidence="13">
        <name>Zn(2+)</name>
        <dbReference type="ChEBI" id="CHEBI:29105"/>
    </cofactor>
    <text evidence="13">Binds 1 zinc ion per subunit.</text>
</comment>
<dbReference type="Pfam" id="PF01406">
    <property type="entry name" value="tRNA-synt_1e"/>
    <property type="match status" value="1"/>
</dbReference>
<dbReference type="InterPro" id="IPR056411">
    <property type="entry name" value="CysS_C"/>
</dbReference>
<dbReference type="InterPro" id="IPR014729">
    <property type="entry name" value="Rossmann-like_a/b/a_fold"/>
</dbReference>
<dbReference type="Proteomes" id="UP000291822">
    <property type="component" value="Unassembled WGS sequence"/>
</dbReference>
<evidence type="ECO:0000256" key="8">
    <source>
        <dbReference type="ARBA" id="ARBA00022833"/>
    </source>
</evidence>
<dbReference type="InterPro" id="IPR032678">
    <property type="entry name" value="tRNA-synt_1_cat_dom"/>
</dbReference>
<dbReference type="SUPFAM" id="SSF52374">
    <property type="entry name" value="Nucleotidylyl transferase"/>
    <property type="match status" value="1"/>
</dbReference>
<dbReference type="SMART" id="SM00840">
    <property type="entry name" value="DALR_2"/>
    <property type="match status" value="1"/>
</dbReference>
<keyword evidence="7 13" id="KW-0547">Nucleotide-binding</keyword>
<dbReference type="Pfam" id="PF09190">
    <property type="entry name" value="DALR_2"/>
    <property type="match status" value="1"/>
</dbReference>
<evidence type="ECO:0000256" key="13">
    <source>
        <dbReference type="HAMAP-Rule" id="MF_00041"/>
    </source>
</evidence>
<protein>
    <recommendedName>
        <fullName evidence="13">Cysteine--tRNA ligase</fullName>
        <ecNumber evidence="13">6.1.1.16</ecNumber>
    </recommendedName>
    <alternativeName>
        <fullName evidence="13">Cysteinyl-tRNA synthetase</fullName>
        <shortName evidence="13">CysRS</shortName>
    </alternativeName>
</protein>
<dbReference type="HAMAP" id="MF_00041">
    <property type="entry name" value="Cys_tRNA_synth"/>
    <property type="match status" value="1"/>
</dbReference>
<evidence type="ECO:0000256" key="10">
    <source>
        <dbReference type="ARBA" id="ARBA00022917"/>
    </source>
</evidence>
<evidence type="ECO:0000256" key="6">
    <source>
        <dbReference type="ARBA" id="ARBA00022723"/>
    </source>
</evidence>
<organism evidence="15 16">
    <name type="scientific">Dyella soli</name>
    <dbReference type="NCBI Taxonomy" id="522319"/>
    <lineage>
        <taxon>Bacteria</taxon>
        <taxon>Pseudomonadati</taxon>
        <taxon>Pseudomonadota</taxon>
        <taxon>Gammaproteobacteria</taxon>
        <taxon>Lysobacterales</taxon>
        <taxon>Rhodanobacteraceae</taxon>
        <taxon>Dyella</taxon>
    </lineage>
</organism>
<comment type="caution">
    <text evidence="15">The sequence shown here is derived from an EMBL/GenBank/DDBJ whole genome shotgun (WGS) entry which is preliminary data.</text>
</comment>
<comment type="subunit">
    <text evidence="3 13">Monomer.</text>
</comment>
<proteinExistence type="inferred from homology"/>
<keyword evidence="8 13" id="KW-0862">Zinc</keyword>
<feature type="binding site" evidence="13">
    <location>
        <position position="234"/>
    </location>
    <ligand>
        <name>Zn(2+)</name>
        <dbReference type="ChEBI" id="CHEBI:29105"/>
    </ligand>
</feature>
<comment type="catalytic activity">
    <reaction evidence="12 13">
        <text>tRNA(Cys) + L-cysteine + ATP = L-cysteinyl-tRNA(Cys) + AMP + diphosphate</text>
        <dbReference type="Rhea" id="RHEA:17773"/>
        <dbReference type="Rhea" id="RHEA-COMP:9661"/>
        <dbReference type="Rhea" id="RHEA-COMP:9679"/>
        <dbReference type="ChEBI" id="CHEBI:30616"/>
        <dbReference type="ChEBI" id="CHEBI:33019"/>
        <dbReference type="ChEBI" id="CHEBI:35235"/>
        <dbReference type="ChEBI" id="CHEBI:78442"/>
        <dbReference type="ChEBI" id="CHEBI:78517"/>
        <dbReference type="ChEBI" id="CHEBI:456215"/>
        <dbReference type="EC" id="6.1.1.16"/>
    </reaction>
</comment>
<dbReference type="Pfam" id="PF23493">
    <property type="entry name" value="CysS_C"/>
    <property type="match status" value="1"/>
</dbReference>
<evidence type="ECO:0000256" key="2">
    <source>
        <dbReference type="ARBA" id="ARBA00005594"/>
    </source>
</evidence>
<dbReference type="CDD" id="cd00672">
    <property type="entry name" value="CysRS_core"/>
    <property type="match status" value="1"/>
</dbReference>
<name>A0A4R0YYW1_9GAMM</name>
<evidence type="ECO:0000256" key="12">
    <source>
        <dbReference type="ARBA" id="ARBA00047398"/>
    </source>
</evidence>
<dbReference type="FunFam" id="3.40.50.620:FF:000068">
    <property type="entry name" value="Cysteine--tRNA ligase"/>
    <property type="match status" value="1"/>
</dbReference>
<sequence length="461" mass="50370">MPISLYNSLTRRAEPFSPADPERVTMYVCGPTVYSYVHIGNARGPVVFDVLARLLRRHYPNVVYARNITDVDDKINAAAKERGCDISVITDRFTEAYRQDMAGLGIAPPDIEPKATAHIAPIIAMIESLIASGHAYEAEGHVLFEVSTFADYGALSGRDTEDLIAGARVEVAPYKKNPGDFVLWKPSTPDLPGWDSPWGIGRPGWHIECSAMCEAHLGETIDIHAGGVDLQFPHHENEIAQSTCAHGGKTFARWWLHNGMLTFDGRKMSKSLGNVLHVHALLQQHPPEALRLVLLRGHYRQPLDWSDAAITQSVSTLDGWYRVLRDLADVPVAPGELPVPATIETALSDDLNTPQALAELSQLADAARQAATPESRSEAKTALLGGGALLGLLQQDPEAWFKHAAGTEIDANQVEALLEERRQARANRDFKRADAIRDELTALGVAIEDGAQGTRWSVVKA</sequence>
<evidence type="ECO:0000256" key="7">
    <source>
        <dbReference type="ARBA" id="ARBA00022741"/>
    </source>
</evidence>
<gene>
    <name evidence="13" type="primary">cysS</name>
    <name evidence="15" type="ORF">EZM97_03925</name>
</gene>
<dbReference type="Gene3D" id="3.40.50.620">
    <property type="entry name" value="HUPs"/>
    <property type="match status" value="1"/>
</dbReference>
<keyword evidence="4 13" id="KW-0963">Cytoplasm</keyword>
<reference evidence="15 16" key="1">
    <citation type="submission" date="2019-02" db="EMBL/GenBank/DDBJ databases">
        <title>Dyella amyloliquefaciens sp. nov., isolated from forest soil.</title>
        <authorList>
            <person name="Gao Z.-H."/>
            <person name="Qiu L.-H."/>
        </authorList>
    </citation>
    <scope>NUCLEOTIDE SEQUENCE [LARGE SCALE GENOMIC DNA]</scope>
    <source>
        <strain evidence="15 16">KACC 12747</strain>
    </source>
</reference>
<accession>A0A4R0YYW1</accession>
<dbReference type="GO" id="GO:0008270">
    <property type="term" value="F:zinc ion binding"/>
    <property type="evidence" value="ECO:0007669"/>
    <property type="project" value="UniProtKB-UniRule"/>
</dbReference>
<evidence type="ECO:0000313" key="15">
    <source>
        <dbReference type="EMBL" id="TCI12504.1"/>
    </source>
</evidence>
<feature type="domain" description="Cysteinyl-tRNA synthetase class Ia DALR" evidence="14">
    <location>
        <begin position="342"/>
        <end position="401"/>
    </location>
</feature>
<evidence type="ECO:0000256" key="5">
    <source>
        <dbReference type="ARBA" id="ARBA00022598"/>
    </source>
</evidence>
<feature type="binding site" evidence="13">
    <location>
        <position position="29"/>
    </location>
    <ligand>
        <name>Zn(2+)</name>
        <dbReference type="ChEBI" id="CHEBI:29105"/>
    </ligand>
</feature>
<dbReference type="RefSeq" id="WP_131150717.1">
    <property type="nucleotide sequence ID" value="NZ_SJTG01000001.1"/>
</dbReference>
<feature type="short sequence motif" description="'HIGH' region" evidence="13">
    <location>
        <begin position="31"/>
        <end position="41"/>
    </location>
</feature>
<evidence type="ECO:0000256" key="4">
    <source>
        <dbReference type="ARBA" id="ARBA00022490"/>
    </source>
</evidence>
<comment type="subcellular location">
    <subcellularLocation>
        <location evidence="1 13">Cytoplasm</location>
    </subcellularLocation>
</comment>
<dbReference type="GO" id="GO:0006423">
    <property type="term" value="P:cysteinyl-tRNA aminoacylation"/>
    <property type="evidence" value="ECO:0007669"/>
    <property type="project" value="UniProtKB-UniRule"/>
</dbReference>
<dbReference type="AlphaFoldDB" id="A0A4R0YYW1"/>
<evidence type="ECO:0000259" key="14">
    <source>
        <dbReference type="SMART" id="SM00840"/>
    </source>
</evidence>
<keyword evidence="11 13" id="KW-0030">Aminoacyl-tRNA synthetase</keyword>
<keyword evidence="10 13" id="KW-0648">Protein biosynthesis</keyword>
<comment type="similarity">
    <text evidence="2 13">Belongs to the class-I aminoacyl-tRNA synthetase family.</text>
</comment>
<feature type="binding site" evidence="13">
    <location>
        <position position="270"/>
    </location>
    <ligand>
        <name>ATP</name>
        <dbReference type="ChEBI" id="CHEBI:30616"/>
    </ligand>
</feature>
<dbReference type="InterPro" id="IPR015273">
    <property type="entry name" value="Cys-tRNA-synt_Ia_DALR"/>
</dbReference>
<dbReference type="SUPFAM" id="SSF47323">
    <property type="entry name" value="Anticodon-binding domain of a subclass of class I aminoacyl-tRNA synthetases"/>
    <property type="match status" value="1"/>
</dbReference>
<dbReference type="PANTHER" id="PTHR10890:SF3">
    <property type="entry name" value="CYSTEINE--TRNA LIGASE, CYTOPLASMIC"/>
    <property type="match status" value="1"/>
</dbReference>
<dbReference type="EC" id="6.1.1.16" evidence="13"/>
<keyword evidence="16" id="KW-1185">Reference proteome</keyword>
<keyword evidence="9 13" id="KW-0067">ATP-binding</keyword>